<name>A0A3D9HSJ2_9BACL</name>
<organism evidence="2 3">
    <name type="scientific">Cohnella phaseoli</name>
    <dbReference type="NCBI Taxonomy" id="456490"/>
    <lineage>
        <taxon>Bacteria</taxon>
        <taxon>Bacillati</taxon>
        <taxon>Bacillota</taxon>
        <taxon>Bacilli</taxon>
        <taxon>Bacillales</taxon>
        <taxon>Paenibacillaceae</taxon>
        <taxon>Cohnella</taxon>
    </lineage>
</organism>
<keyword evidence="1" id="KW-0472">Membrane</keyword>
<feature type="transmembrane region" description="Helical" evidence="1">
    <location>
        <begin position="150"/>
        <end position="171"/>
    </location>
</feature>
<sequence>MSAEVARSRSREFVQALAAELSKLWSLPAVWLTLGGSLIVNLILAAAFVSAGLQGLTGTPYVLDIGLASISYIQAGFIILGIVASCSEYTGGQIRTTLTAIPRRSLQLVAAHLALTIVVIPAAIITAASGVLFAAIALGNASASMELGSTVRMLAGATGYLGSTTLISASCGVLLRRTLPAAIALLGYYFIAGPLLREQTTQARYLPDTAGFAMWFPQPEDASALSAAQGAFVLVAWTLAAFAISLAVYRSRDA</sequence>
<dbReference type="EMBL" id="QRDZ01000062">
    <property type="protein sequence ID" value="RED51826.1"/>
    <property type="molecule type" value="Genomic_DNA"/>
</dbReference>
<reference evidence="2 3" key="1">
    <citation type="submission" date="2018-07" db="EMBL/GenBank/DDBJ databases">
        <title>Genomic Encyclopedia of Type Strains, Phase III (KMG-III): the genomes of soil and plant-associated and newly described type strains.</title>
        <authorList>
            <person name="Whitman W."/>
        </authorList>
    </citation>
    <scope>NUCLEOTIDE SEQUENCE [LARGE SCALE GENOMIC DNA]</scope>
    <source>
        <strain evidence="2 3">CECT 7287</strain>
    </source>
</reference>
<keyword evidence="3" id="KW-1185">Reference proteome</keyword>
<dbReference type="AlphaFoldDB" id="A0A3D9HSJ2"/>
<gene>
    <name evidence="2" type="ORF">DFP98_16217</name>
</gene>
<evidence type="ECO:0000256" key="1">
    <source>
        <dbReference type="SAM" id="Phobius"/>
    </source>
</evidence>
<feature type="transmembrane region" description="Helical" evidence="1">
    <location>
        <begin position="224"/>
        <end position="249"/>
    </location>
</feature>
<dbReference type="RefSeq" id="WP_116065908.1">
    <property type="nucleotide sequence ID" value="NZ_QRDZ01000062.1"/>
</dbReference>
<keyword evidence="1" id="KW-1133">Transmembrane helix</keyword>
<dbReference type="OrthoDB" id="3400154at2"/>
<comment type="caution">
    <text evidence="2">The sequence shown here is derived from an EMBL/GenBank/DDBJ whole genome shotgun (WGS) entry which is preliminary data.</text>
</comment>
<dbReference type="Pfam" id="PF12730">
    <property type="entry name" value="ABC2_membrane_4"/>
    <property type="match status" value="1"/>
</dbReference>
<feature type="transmembrane region" description="Helical" evidence="1">
    <location>
        <begin position="65"/>
        <end position="87"/>
    </location>
</feature>
<accession>A0A3D9HSJ2</accession>
<evidence type="ECO:0000313" key="2">
    <source>
        <dbReference type="EMBL" id="RED51826.1"/>
    </source>
</evidence>
<proteinExistence type="predicted"/>
<keyword evidence="1" id="KW-0812">Transmembrane</keyword>
<protein>
    <submittedName>
        <fullName evidence="2">ABC-2 family transporter</fullName>
    </submittedName>
</protein>
<feature type="transmembrane region" description="Helical" evidence="1">
    <location>
        <begin position="29"/>
        <end position="53"/>
    </location>
</feature>
<feature type="transmembrane region" description="Helical" evidence="1">
    <location>
        <begin position="108"/>
        <end position="138"/>
    </location>
</feature>
<evidence type="ECO:0000313" key="3">
    <source>
        <dbReference type="Proteomes" id="UP000256977"/>
    </source>
</evidence>
<feature type="transmembrane region" description="Helical" evidence="1">
    <location>
        <begin position="178"/>
        <end position="196"/>
    </location>
</feature>
<dbReference type="Proteomes" id="UP000256977">
    <property type="component" value="Unassembled WGS sequence"/>
</dbReference>